<proteinExistence type="predicted"/>
<dbReference type="EMBL" id="VSSQ01002292">
    <property type="protein sequence ID" value="MPM14512.1"/>
    <property type="molecule type" value="Genomic_DNA"/>
</dbReference>
<evidence type="ECO:0000259" key="6">
    <source>
        <dbReference type="PROSITE" id="PS50893"/>
    </source>
</evidence>
<dbReference type="PANTHER" id="PTHR43790:SF9">
    <property type="entry name" value="GALACTOFURANOSE TRANSPORTER ATP-BINDING PROTEIN YTFR"/>
    <property type="match status" value="1"/>
</dbReference>
<feature type="domain" description="ABC transporter" evidence="6">
    <location>
        <begin position="44"/>
        <end position="286"/>
    </location>
</feature>
<organism evidence="7">
    <name type="scientific">bioreactor metagenome</name>
    <dbReference type="NCBI Taxonomy" id="1076179"/>
    <lineage>
        <taxon>unclassified sequences</taxon>
        <taxon>metagenomes</taxon>
        <taxon>ecological metagenomes</taxon>
    </lineage>
</organism>
<reference evidence="7" key="1">
    <citation type="submission" date="2019-08" db="EMBL/GenBank/DDBJ databases">
        <authorList>
            <person name="Kucharzyk K."/>
            <person name="Murdoch R.W."/>
            <person name="Higgins S."/>
            <person name="Loffler F."/>
        </authorList>
    </citation>
    <scope>NUCLEOTIDE SEQUENCE</scope>
</reference>
<evidence type="ECO:0000256" key="2">
    <source>
        <dbReference type="ARBA" id="ARBA00022737"/>
    </source>
</evidence>
<keyword evidence="1" id="KW-0813">Transport</keyword>
<keyword evidence="4 7" id="KW-0067">ATP-binding</keyword>
<dbReference type="InterPro" id="IPR050107">
    <property type="entry name" value="ABC_carbohydrate_import_ATPase"/>
</dbReference>
<dbReference type="Gene3D" id="3.40.50.300">
    <property type="entry name" value="P-loop containing nucleotide triphosphate hydrolases"/>
    <property type="match status" value="2"/>
</dbReference>
<dbReference type="AlphaFoldDB" id="A0A644XE92"/>
<dbReference type="CDD" id="cd03216">
    <property type="entry name" value="ABC_Carb_Monos_I"/>
    <property type="match status" value="1"/>
</dbReference>
<keyword evidence="2" id="KW-0677">Repeat</keyword>
<keyword evidence="3" id="KW-0547">Nucleotide-binding</keyword>
<feature type="region of interest" description="Disordered" evidence="5">
    <location>
        <begin position="1"/>
        <end position="37"/>
    </location>
</feature>
<dbReference type="GO" id="GO:0016887">
    <property type="term" value="F:ATP hydrolysis activity"/>
    <property type="evidence" value="ECO:0007669"/>
    <property type="project" value="InterPro"/>
</dbReference>
<dbReference type="InterPro" id="IPR003439">
    <property type="entry name" value="ABC_transporter-like_ATP-bd"/>
</dbReference>
<dbReference type="InterPro" id="IPR017871">
    <property type="entry name" value="ABC_transporter-like_CS"/>
</dbReference>
<feature type="domain" description="ABC transporter" evidence="6">
    <location>
        <begin position="288"/>
        <end position="540"/>
    </location>
</feature>
<dbReference type="SUPFAM" id="SSF52540">
    <property type="entry name" value="P-loop containing nucleoside triphosphate hydrolases"/>
    <property type="match status" value="2"/>
</dbReference>
<evidence type="ECO:0000313" key="7">
    <source>
        <dbReference type="EMBL" id="MPM14512.1"/>
    </source>
</evidence>
<dbReference type="EC" id="3.6.3.17" evidence="7"/>
<dbReference type="InterPro" id="IPR003593">
    <property type="entry name" value="AAA+_ATPase"/>
</dbReference>
<dbReference type="GO" id="GO:0005524">
    <property type="term" value="F:ATP binding"/>
    <property type="evidence" value="ECO:0007669"/>
    <property type="project" value="UniProtKB-KW"/>
</dbReference>
<evidence type="ECO:0000256" key="1">
    <source>
        <dbReference type="ARBA" id="ARBA00022448"/>
    </source>
</evidence>
<dbReference type="SMART" id="SM00382">
    <property type="entry name" value="AAA"/>
    <property type="match status" value="2"/>
</dbReference>
<sequence>MHNEVHPDKRAGDERVRDERVRDERAGDEQVRDEQIGDHPDFALELRGITKSFGTNSVLKGVTLALRPGTVTALLGANGAGKSTLIKILAGVYEGGDGEILVHGRPVEITDPMSAARNGIQTVHQRIDESIVPGLTVAENLLFEDIVHNTVPRVRSLRNLLPRAREVSEILDLHWSDAMLRSDVFELGIADAQLLLLARALSKHPSVLVLDEPTSTLSQTEADRLFDVVRRLRADGVAILYVSHHLSEIKSLADELVVLRDGQIKDRQSTPVDLPRAVRSMLGADVAVEVQNLTEHRGHDVALELRGVQLLKRSRPFDLTLRYGEVTGVLGLIGAGKSELARGIFGVAPLRAGTMSLDGKAYAPRYPGEGVRKGVYLVPEDRSAEAMLPGWSLARTVSLPFMGEMSDGGVINRQREKRRAGAVIEACSVVTTGSDQTLDALSGGNQQKVIVGRWLEGRPRVLLMDEPFRGVDIGARRDLSRKAREAAEAGACVVVLSSDVDEIREVADRILVMVEGQITLDCYSSQADADSIMTSMSEVA</sequence>
<dbReference type="InterPro" id="IPR027417">
    <property type="entry name" value="P-loop_NTPase"/>
</dbReference>
<evidence type="ECO:0000256" key="3">
    <source>
        <dbReference type="ARBA" id="ARBA00022741"/>
    </source>
</evidence>
<gene>
    <name evidence="7" type="primary">araG_3</name>
    <name evidence="7" type="ORF">SDC9_60876</name>
</gene>
<dbReference type="PANTHER" id="PTHR43790">
    <property type="entry name" value="CARBOHYDRATE TRANSPORT ATP-BINDING PROTEIN MG119-RELATED"/>
    <property type="match status" value="1"/>
</dbReference>
<keyword evidence="7" id="KW-0378">Hydrolase</keyword>
<dbReference type="Pfam" id="PF00005">
    <property type="entry name" value="ABC_tran"/>
    <property type="match status" value="2"/>
</dbReference>
<protein>
    <submittedName>
        <fullName evidence="7">Arabinose import ATP-binding protein AraG</fullName>
        <ecNumber evidence="7">3.6.3.17</ecNumber>
    </submittedName>
</protein>
<dbReference type="PROSITE" id="PS00211">
    <property type="entry name" value="ABC_TRANSPORTER_1"/>
    <property type="match status" value="1"/>
</dbReference>
<evidence type="ECO:0000256" key="5">
    <source>
        <dbReference type="SAM" id="MobiDB-lite"/>
    </source>
</evidence>
<dbReference type="CDD" id="cd03215">
    <property type="entry name" value="ABC_Carb_Monos_II"/>
    <property type="match status" value="1"/>
</dbReference>
<dbReference type="PROSITE" id="PS50893">
    <property type="entry name" value="ABC_TRANSPORTER_2"/>
    <property type="match status" value="2"/>
</dbReference>
<accession>A0A644XE92</accession>
<comment type="caution">
    <text evidence="7">The sequence shown here is derived from an EMBL/GenBank/DDBJ whole genome shotgun (WGS) entry which is preliminary data.</text>
</comment>
<name>A0A644XE92_9ZZZZ</name>
<evidence type="ECO:0000256" key="4">
    <source>
        <dbReference type="ARBA" id="ARBA00022840"/>
    </source>
</evidence>